<sequence>MNIDLKNVPQQGGTKGAGETAGPSSRTAVQQGAPRESAGAAQSSGAPAASGDSVSLTRGGQQLAQLQAGLAQQPVVDKQRVAELRQAIQSGQYHVNPGQVADKLLGFEGQAKQRS</sequence>
<dbReference type="RefSeq" id="WP_038092278.1">
    <property type="nucleotide sequence ID" value="NZ_JQSG02000002.1"/>
</dbReference>
<gene>
    <name evidence="11" type="ORF">Thpro_020837</name>
</gene>
<organism evidence="11 12">
    <name type="scientific">Acidihalobacter prosperus</name>
    <dbReference type="NCBI Taxonomy" id="160660"/>
    <lineage>
        <taxon>Bacteria</taxon>
        <taxon>Pseudomonadati</taxon>
        <taxon>Pseudomonadota</taxon>
        <taxon>Gammaproteobacteria</taxon>
        <taxon>Chromatiales</taxon>
        <taxon>Ectothiorhodospiraceae</taxon>
        <taxon>Acidihalobacter</taxon>
    </lineage>
</organism>
<dbReference type="InterPro" id="IPR007412">
    <property type="entry name" value="FlgM"/>
</dbReference>
<feature type="region of interest" description="Disordered" evidence="9">
    <location>
        <begin position="1"/>
        <end position="57"/>
    </location>
</feature>
<feature type="compositionally biased region" description="Low complexity" evidence="9">
    <location>
        <begin position="37"/>
        <end position="57"/>
    </location>
</feature>
<dbReference type="EMBL" id="JQSG02000002">
    <property type="protein sequence ID" value="OBS09787.1"/>
    <property type="molecule type" value="Genomic_DNA"/>
</dbReference>
<keyword evidence="11" id="KW-0966">Cell projection</keyword>
<dbReference type="NCBIfam" id="TIGR03824">
    <property type="entry name" value="FlgM_jcvi"/>
    <property type="match status" value="1"/>
</dbReference>
<keyword evidence="3" id="KW-0678">Repressor</keyword>
<comment type="caution">
    <text evidence="11">The sequence shown here is derived from an EMBL/GenBank/DDBJ whole genome shotgun (WGS) entry which is preliminary data.</text>
</comment>
<evidence type="ECO:0000256" key="3">
    <source>
        <dbReference type="ARBA" id="ARBA00022491"/>
    </source>
</evidence>
<evidence type="ECO:0000259" key="10">
    <source>
        <dbReference type="Pfam" id="PF04316"/>
    </source>
</evidence>
<name>A0A1A6C5F0_9GAMM</name>
<evidence type="ECO:0000256" key="4">
    <source>
        <dbReference type="ARBA" id="ARBA00022795"/>
    </source>
</evidence>
<dbReference type="Pfam" id="PF04316">
    <property type="entry name" value="FlgM"/>
    <property type="match status" value="1"/>
</dbReference>
<keyword evidence="4" id="KW-1005">Bacterial flagellum biogenesis</keyword>
<evidence type="ECO:0000313" key="12">
    <source>
        <dbReference type="Proteomes" id="UP000029273"/>
    </source>
</evidence>
<dbReference type="InterPro" id="IPR035890">
    <property type="entry name" value="Anti-sigma-28_factor_FlgM_sf"/>
</dbReference>
<keyword evidence="5" id="KW-0805">Transcription regulation</keyword>
<dbReference type="InterPro" id="IPR031316">
    <property type="entry name" value="FlgM_C"/>
</dbReference>
<keyword evidence="12" id="KW-1185">Reference proteome</keyword>
<keyword evidence="11" id="KW-0282">Flagellum</keyword>
<evidence type="ECO:0000256" key="2">
    <source>
        <dbReference type="ARBA" id="ARBA00017823"/>
    </source>
</evidence>
<comment type="function">
    <text evidence="7">Responsible for the coupling of flagellin expression to flagellar assembly by preventing expression of the flagellin genes when a component of the middle class of proteins is defective. It negatively regulates flagellar genes by inhibiting the activity of FliA by directly binding to FliA.</text>
</comment>
<dbReference type="GO" id="GO:0045892">
    <property type="term" value="P:negative regulation of DNA-templated transcription"/>
    <property type="evidence" value="ECO:0007669"/>
    <property type="project" value="InterPro"/>
</dbReference>
<comment type="similarity">
    <text evidence="1">Belongs to the FlgM family.</text>
</comment>
<accession>A0A1A6C5F0</accession>
<evidence type="ECO:0000256" key="1">
    <source>
        <dbReference type="ARBA" id="ARBA00005322"/>
    </source>
</evidence>
<evidence type="ECO:0000313" key="11">
    <source>
        <dbReference type="EMBL" id="OBS09787.1"/>
    </source>
</evidence>
<protein>
    <recommendedName>
        <fullName evidence="2">Negative regulator of flagellin synthesis</fullName>
    </recommendedName>
    <alternativeName>
        <fullName evidence="8">Anti-sigma-28 factor</fullName>
    </alternativeName>
</protein>
<evidence type="ECO:0000256" key="6">
    <source>
        <dbReference type="ARBA" id="ARBA00023163"/>
    </source>
</evidence>
<keyword evidence="6" id="KW-0804">Transcription</keyword>
<dbReference type="GO" id="GO:0044781">
    <property type="term" value="P:bacterial-type flagellum organization"/>
    <property type="evidence" value="ECO:0007669"/>
    <property type="project" value="UniProtKB-KW"/>
</dbReference>
<dbReference type="AlphaFoldDB" id="A0A1A6C5F0"/>
<evidence type="ECO:0000256" key="5">
    <source>
        <dbReference type="ARBA" id="ARBA00023015"/>
    </source>
</evidence>
<dbReference type="SUPFAM" id="SSF101498">
    <property type="entry name" value="Anti-sigma factor FlgM"/>
    <property type="match status" value="1"/>
</dbReference>
<reference evidence="11 12" key="1">
    <citation type="journal article" date="2014" name="Genome Announc.">
        <title>Draft Genome Sequence of the Iron-Oxidizing, Acidophilic, and Halotolerant 'Thiobacillus prosperus' Type Strain DSM 5130.</title>
        <authorList>
            <person name="Ossandon F.J."/>
            <person name="Cardenas J.P."/>
            <person name="Corbett M."/>
            <person name="Quatrini R."/>
            <person name="Holmes D.S."/>
            <person name="Watkin E."/>
        </authorList>
    </citation>
    <scope>NUCLEOTIDE SEQUENCE [LARGE SCALE GENOMIC DNA]</scope>
    <source>
        <strain evidence="11 12">DSM 5130</strain>
    </source>
</reference>
<evidence type="ECO:0000256" key="9">
    <source>
        <dbReference type="SAM" id="MobiDB-lite"/>
    </source>
</evidence>
<evidence type="ECO:0000256" key="7">
    <source>
        <dbReference type="ARBA" id="ARBA00024739"/>
    </source>
</evidence>
<evidence type="ECO:0000256" key="8">
    <source>
        <dbReference type="ARBA" id="ARBA00030117"/>
    </source>
</evidence>
<dbReference type="OrthoDB" id="5797147at2"/>
<feature type="domain" description="Anti-sigma-28 factor FlgM C-terminal" evidence="10">
    <location>
        <begin position="52"/>
        <end position="105"/>
    </location>
</feature>
<keyword evidence="11" id="KW-0969">Cilium</keyword>
<proteinExistence type="inferred from homology"/>
<dbReference type="Proteomes" id="UP000029273">
    <property type="component" value="Unassembled WGS sequence"/>
</dbReference>